<evidence type="ECO:0000259" key="5">
    <source>
        <dbReference type="Pfam" id="PF04073"/>
    </source>
</evidence>
<dbReference type="EMBL" id="CP009245">
    <property type="protein sequence ID" value="APT84205.1"/>
    <property type="molecule type" value="Genomic_DNA"/>
</dbReference>
<feature type="domain" description="YbaK/aminoacyl-tRNA synthetase-associated" evidence="5">
    <location>
        <begin position="37"/>
        <end position="153"/>
    </location>
</feature>
<dbReference type="GO" id="GO:0016829">
    <property type="term" value="F:lyase activity"/>
    <property type="evidence" value="ECO:0007669"/>
    <property type="project" value="UniProtKB-KW"/>
</dbReference>
<evidence type="ECO:0000256" key="1">
    <source>
        <dbReference type="ARBA" id="ARBA00009798"/>
    </source>
</evidence>
<dbReference type="Pfam" id="PF04073">
    <property type="entry name" value="tRNA_edit"/>
    <property type="match status" value="1"/>
</dbReference>
<dbReference type="InterPro" id="IPR004369">
    <property type="entry name" value="Prolyl-tRNA_editing_YbaK/EbsC"/>
</dbReference>
<dbReference type="Gene3D" id="3.90.960.10">
    <property type="entry name" value="YbaK/aminoacyl-tRNA synthetase-associated domain"/>
    <property type="match status" value="1"/>
</dbReference>
<keyword evidence="7" id="KW-1185">Reference proteome</keyword>
<keyword evidence="3 4" id="KW-0456">Lyase</keyword>
<evidence type="ECO:0000256" key="4">
    <source>
        <dbReference type="PIRNR" id="PIRNR006181"/>
    </source>
</evidence>
<sequence length="166" mass="17115">MKKKPGGTPALQALNQAGIDHVVHEFDAGNEHFGQHAAAALAAEGISENQVFKTLVIELEGAPRPGLGVVCIPVGCKLSMKKAAAAFNVRKAHMAEEKAACRATGYVFGGTSPIGQKTALPTVIDESVEHSELVCVSAGKRGMDVGLSPKDLALITGATFAPLTAD</sequence>
<gene>
    <name evidence="6" type="ORF">CAQU_02970</name>
</gene>
<keyword evidence="2 4" id="KW-0648">Protein biosynthesis</keyword>
<accession>A0A1L7CEE8</accession>
<organism evidence="6 7">
    <name type="scientific">Corynebacterium aquilae DSM 44791</name>
    <dbReference type="NCBI Taxonomy" id="1431546"/>
    <lineage>
        <taxon>Bacteria</taxon>
        <taxon>Bacillati</taxon>
        <taxon>Actinomycetota</taxon>
        <taxon>Actinomycetes</taxon>
        <taxon>Mycobacteriales</taxon>
        <taxon>Corynebacteriaceae</taxon>
        <taxon>Corynebacterium</taxon>
    </lineage>
</organism>
<dbReference type="InterPro" id="IPR007214">
    <property type="entry name" value="YbaK/aa-tRNA-synth-assoc-dom"/>
</dbReference>
<dbReference type="GO" id="GO:0006412">
    <property type="term" value="P:translation"/>
    <property type="evidence" value="ECO:0007669"/>
    <property type="project" value="UniProtKB-KW"/>
</dbReference>
<evidence type="ECO:0000256" key="3">
    <source>
        <dbReference type="ARBA" id="ARBA00023239"/>
    </source>
</evidence>
<evidence type="ECO:0000313" key="6">
    <source>
        <dbReference type="EMBL" id="APT84205.1"/>
    </source>
</evidence>
<dbReference type="KEGG" id="caqu:CAQU_02970"/>
<dbReference type="Proteomes" id="UP000185478">
    <property type="component" value="Chromosome"/>
</dbReference>
<dbReference type="GO" id="GO:0002161">
    <property type="term" value="F:aminoacyl-tRNA deacylase activity"/>
    <property type="evidence" value="ECO:0007669"/>
    <property type="project" value="InterPro"/>
</dbReference>
<dbReference type="InterPro" id="IPR036754">
    <property type="entry name" value="YbaK/aa-tRNA-synt-asso_dom_sf"/>
</dbReference>
<dbReference type="CDD" id="cd00002">
    <property type="entry name" value="YbaK_deacylase"/>
    <property type="match status" value="1"/>
</dbReference>
<dbReference type="PIRSF" id="PIRSF006181">
    <property type="entry name" value="EbsC_YbaK"/>
    <property type="match status" value="1"/>
</dbReference>
<evidence type="ECO:0000256" key="2">
    <source>
        <dbReference type="ARBA" id="ARBA00022917"/>
    </source>
</evidence>
<dbReference type="STRING" id="1431546.CAQU_02970"/>
<name>A0A1L7CEE8_9CORY</name>
<dbReference type="AlphaFoldDB" id="A0A1L7CEE8"/>
<reference evidence="6 7" key="1">
    <citation type="submission" date="2014-08" db="EMBL/GenBank/DDBJ databases">
        <title>Complete genome sequence of Corynebacterium aquilae S-613T(T) (=DSM 44791(T)), isolated from the choana of a healthy golden eagle.</title>
        <authorList>
            <person name="Ruckert C."/>
            <person name="Albersmeier A."/>
            <person name="Winkler A."/>
            <person name="Kalinowski J."/>
        </authorList>
    </citation>
    <scope>NUCLEOTIDE SEQUENCE [LARGE SCALE GENOMIC DNA]</scope>
    <source>
        <strain evidence="6 7">S-613</strain>
    </source>
</reference>
<protein>
    <recommendedName>
        <fullName evidence="4">Cys-tRNA(Pro)/Cys-tRNA(Cys) deacylase</fullName>
        <ecNumber evidence="4">4.2.-.-</ecNumber>
    </recommendedName>
</protein>
<dbReference type="PANTHER" id="PTHR30411:SF0">
    <property type="entry name" value="CYS-TRNA(PRO)_CYS-TRNA(CYS) DEACYLASE YBAK"/>
    <property type="match status" value="1"/>
</dbReference>
<dbReference type="SUPFAM" id="SSF55826">
    <property type="entry name" value="YbaK/ProRS associated domain"/>
    <property type="match status" value="1"/>
</dbReference>
<dbReference type="PANTHER" id="PTHR30411">
    <property type="entry name" value="CYTOPLASMIC PROTEIN"/>
    <property type="match status" value="1"/>
</dbReference>
<evidence type="ECO:0000313" key="7">
    <source>
        <dbReference type="Proteomes" id="UP000185478"/>
    </source>
</evidence>
<dbReference type="RefSeq" id="WP_075725059.1">
    <property type="nucleotide sequence ID" value="NZ_CP009245.1"/>
</dbReference>
<dbReference type="NCBIfam" id="TIGR00011">
    <property type="entry name" value="YbaK_EbsC"/>
    <property type="match status" value="1"/>
</dbReference>
<proteinExistence type="inferred from homology"/>
<comment type="similarity">
    <text evidence="1 4">Belongs to the prolyl-tRNA editing family. YbaK/EbsC subfamily.</text>
</comment>
<dbReference type="OrthoDB" id="9809296at2"/>
<dbReference type="EC" id="4.2.-.-" evidence="4"/>